<keyword evidence="3" id="KW-1185">Reference proteome</keyword>
<dbReference type="RefSeq" id="WP_039690129.1">
    <property type="nucleotide sequence ID" value="NZ_CP009302.1"/>
</dbReference>
<reference evidence="3" key="1">
    <citation type="submission" date="2014-08" db="EMBL/GenBank/DDBJ databases">
        <title>Coriobacteriaceae sp. complete genome.</title>
        <authorList>
            <person name="Looft T."/>
            <person name="Bayles D.O."/>
            <person name="Stanton T.B."/>
        </authorList>
    </citation>
    <scope>NUCLEOTIDE SEQUENCE [LARGE SCALE GENOMIC DNA]</scope>
    <source>
        <strain evidence="3">68-1-3</strain>
    </source>
</reference>
<dbReference type="Proteomes" id="UP000031121">
    <property type="component" value="Chromosome"/>
</dbReference>
<dbReference type="GO" id="GO:0008270">
    <property type="term" value="F:zinc ion binding"/>
    <property type="evidence" value="ECO:0007669"/>
    <property type="project" value="InterPro"/>
</dbReference>
<dbReference type="KEGG" id="cbac:JI75_08580"/>
<evidence type="ECO:0000259" key="1">
    <source>
        <dbReference type="Pfam" id="PF01717"/>
    </source>
</evidence>
<dbReference type="OrthoDB" id="244285at2"/>
<dbReference type="InterPro" id="IPR038071">
    <property type="entry name" value="UROD/MetE-like_sf"/>
</dbReference>
<sequence length="390" mass="43867">MERFFTSLMGSMPRSAELMRARRLLAAGRLEQTEYDLLVRKETERVVKLQERLGLDVIVSGEIARDNYVSFISEKIGGVTPMSMADMMDYVEDKRAFDEILDTLDVPAASIRNAICTGTLEYRGDIVLEELRLLKSLTDKPVKITLPGPYLVTRSMWLPALSTQGYPDKERLGEAVLEIYRREISALQDEGVDIIQFDEPVLTEVVFTEGKTRTFMCAALSQRKDPAEELEFAASLIKRVVGFVDESRSVSSLHVCRGNWSRDESILLTGPYTPLIDLFSQAAPRMLALEFSTPRAGELDAFLNDPRIRGRFALGLGVLNPRLDRTEPVESMMERGRKAARALGADNVALNPDCGFATFSNRPVSTYDLIEQKTKRMVEASRRLRAEFHA</sequence>
<dbReference type="GO" id="GO:0003871">
    <property type="term" value="F:5-methyltetrahydropteroyltriglutamate-homocysteine S-methyltransferase activity"/>
    <property type="evidence" value="ECO:0007669"/>
    <property type="project" value="InterPro"/>
</dbReference>
<evidence type="ECO:0000313" key="3">
    <source>
        <dbReference type="Proteomes" id="UP000031121"/>
    </source>
</evidence>
<name>A0A0A8B5C0_9ACTN</name>
<dbReference type="PANTHER" id="PTHR43844">
    <property type="entry name" value="METHIONINE SYNTHASE"/>
    <property type="match status" value="1"/>
</dbReference>
<feature type="domain" description="Cobalamin-independent methionine synthase MetE C-terminal/archaeal" evidence="1">
    <location>
        <begin position="4"/>
        <end position="362"/>
    </location>
</feature>
<keyword evidence="2" id="KW-0489">Methyltransferase</keyword>
<gene>
    <name evidence="2" type="ORF">JI75_08580</name>
</gene>
<accession>A0A0A8B5C0</accession>
<dbReference type="Gene3D" id="3.20.20.210">
    <property type="match status" value="1"/>
</dbReference>
<dbReference type="EMBL" id="CP009302">
    <property type="protein sequence ID" value="AJC12696.1"/>
    <property type="molecule type" value="Genomic_DNA"/>
</dbReference>
<protein>
    <submittedName>
        <fullName evidence="2">5-methyltetrahydropteroyltriglutamate--homocysteine methyltransferase</fullName>
    </submittedName>
</protein>
<keyword evidence="2" id="KW-0808">Transferase</keyword>
<dbReference type="GO" id="GO:0032259">
    <property type="term" value="P:methylation"/>
    <property type="evidence" value="ECO:0007669"/>
    <property type="project" value="UniProtKB-KW"/>
</dbReference>
<proteinExistence type="predicted"/>
<dbReference type="GO" id="GO:0009086">
    <property type="term" value="P:methionine biosynthetic process"/>
    <property type="evidence" value="ECO:0007669"/>
    <property type="project" value="InterPro"/>
</dbReference>
<organism evidence="2 3">
    <name type="scientific">Berryella intestinalis</name>
    <dbReference type="NCBI Taxonomy" id="1531429"/>
    <lineage>
        <taxon>Bacteria</taxon>
        <taxon>Bacillati</taxon>
        <taxon>Actinomycetota</taxon>
        <taxon>Coriobacteriia</taxon>
        <taxon>Eggerthellales</taxon>
        <taxon>Eggerthellaceae</taxon>
        <taxon>Berryella</taxon>
    </lineage>
</organism>
<dbReference type="AlphaFoldDB" id="A0A0A8B5C0"/>
<reference evidence="2 3" key="2">
    <citation type="journal article" date="2015" name="Genome Announc.">
        <title>Complete Genome Sequence of Coriobacteriaceae Strain 68-1-3, a Novel Mucus-Degrading Isolate from the Swine Intestinal Tract.</title>
        <authorList>
            <person name="Looft T."/>
            <person name="Bayles D.O."/>
            <person name="Alt D.P."/>
            <person name="Stanton T.B."/>
        </authorList>
    </citation>
    <scope>NUCLEOTIDE SEQUENCE [LARGE SCALE GENOMIC DNA]</scope>
    <source>
        <strain evidence="2 3">68-1-3</strain>
    </source>
</reference>
<dbReference type="SUPFAM" id="SSF51726">
    <property type="entry name" value="UROD/MetE-like"/>
    <property type="match status" value="1"/>
</dbReference>
<dbReference type="HOGENOM" id="CLU_040013_0_0_11"/>
<dbReference type="PANTHER" id="PTHR43844:SF2">
    <property type="entry name" value="SYNTHASE, VITAMIN-B12 INDEPENDENT, PUTATIVE (AFU_ORTHOLOGUE AFUA_3G12060)-RELATED"/>
    <property type="match status" value="1"/>
</dbReference>
<dbReference type="InterPro" id="IPR002629">
    <property type="entry name" value="Met_Synth_C/arc"/>
</dbReference>
<dbReference type="STRING" id="1531429.JI75_08580"/>
<dbReference type="CDD" id="cd03311">
    <property type="entry name" value="CIMS_C_terminal_like"/>
    <property type="match status" value="1"/>
</dbReference>
<dbReference type="Pfam" id="PF01717">
    <property type="entry name" value="Meth_synt_2"/>
    <property type="match status" value="1"/>
</dbReference>
<evidence type="ECO:0000313" key="2">
    <source>
        <dbReference type="EMBL" id="AJC12696.1"/>
    </source>
</evidence>